<evidence type="ECO:0000313" key="1">
    <source>
        <dbReference type="EMBL" id="KAH6946980.1"/>
    </source>
</evidence>
<reference evidence="1" key="1">
    <citation type="submission" date="2020-05" db="EMBL/GenBank/DDBJ databases">
        <title>Large-scale comparative analyses of tick genomes elucidate their genetic diversity and vector capacities.</title>
        <authorList>
            <person name="Jia N."/>
            <person name="Wang J."/>
            <person name="Shi W."/>
            <person name="Du L."/>
            <person name="Sun Y."/>
            <person name="Zhan W."/>
            <person name="Jiang J."/>
            <person name="Wang Q."/>
            <person name="Zhang B."/>
            <person name="Ji P."/>
            <person name="Sakyi L.B."/>
            <person name="Cui X."/>
            <person name="Yuan T."/>
            <person name="Jiang B."/>
            <person name="Yang W."/>
            <person name="Lam T.T.-Y."/>
            <person name="Chang Q."/>
            <person name="Ding S."/>
            <person name="Wang X."/>
            <person name="Zhu J."/>
            <person name="Ruan X."/>
            <person name="Zhao L."/>
            <person name="Wei J."/>
            <person name="Que T."/>
            <person name="Du C."/>
            <person name="Cheng J."/>
            <person name="Dai P."/>
            <person name="Han X."/>
            <person name="Huang E."/>
            <person name="Gao Y."/>
            <person name="Liu J."/>
            <person name="Shao H."/>
            <person name="Ye R."/>
            <person name="Li L."/>
            <person name="Wei W."/>
            <person name="Wang X."/>
            <person name="Wang C."/>
            <person name="Yang T."/>
            <person name="Huo Q."/>
            <person name="Li W."/>
            <person name="Guo W."/>
            <person name="Chen H."/>
            <person name="Zhou L."/>
            <person name="Ni X."/>
            <person name="Tian J."/>
            <person name="Zhou Y."/>
            <person name="Sheng Y."/>
            <person name="Liu T."/>
            <person name="Pan Y."/>
            <person name="Xia L."/>
            <person name="Li J."/>
            <person name="Zhao F."/>
            <person name="Cao W."/>
        </authorList>
    </citation>
    <scope>NUCLEOTIDE SEQUENCE</scope>
    <source>
        <strain evidence="1">Hyas-2018</strain>
    </source>
</reference>
<dbReference type="Proteomes" id="UP000821845">
    <property type="component" value="Chromosome 1"/>
</dbReference>
<organism evidence="1 2">
    <name type="scientific">Hyalomma asiaticum</name>
    <name type="common">Tick</name>
    <dbReference type="NCBI Taxonomy" id="266040"/>
    <lineage>
        <taxon>Eukaryota</taxon>
        <taxon>Metazoa</taxon>
        <taxon>Ecdysozoa</taxon>
        <taxon>Arthropoda</taxon>
        <taxon>Chelicerata</taxon>
        <taxon>Arachnida</taxon>
        <taxon>Acari</taxon>
        <taxon>Parasitiformes</taxon>
        <taxon>Ixodida</taxon>
        <taxon>Ixodoidea</taxon>
        <taxon>Ixodidae</taxon>
        <taxon>Hyalomminae</taxon>
        <taxon>Hyalomma</taxon>
    </lineage>
</organism>
<comment type="caution">
    <text evidence="1">The sequence shown here is derived from an EMBL/GenBank/DDBJ whole genome shotgun (WGS) entry which is preliminary data.</text>
</comment>
<accession>A0ACB7TJJ5</accession>
<evidence type="ECO:0000313" key="2">
    <source>
        <dbReference type="Proteomes" id="UP000821845"/>
    </source>
</evidence>
<protein>
    <submittedName>
        <fullName evidence="1">Uncharacterized protein</fullName>
    </submittedName>
</protein>
<gene>
    <name evidence="1" type="ORF">HPB50_016403</name>
</gene>
<proteinExistence type="predicted"/>
<name>A0ACB7TJJ5_HYAAI</name>
<sequence length="221" mass="23859">MAAAASPAGWNGDAGTQKGPWLLAIDGNGTEGCDDVSPGRDRLARRAGVCRLVRRVRRRAGGSSSKACSEVFAGNKAFSEPETKAIANFVYARRREIMAFLTFHSYSQLWLTPWGYTALKPANYLELARAARVATAALEKVHGTKYNVGTSTSMLYVASGGSDDWALGEAQIPYAYTIELRDTGRHGFTLPRDQIVPTGEETWAGIKALLLELASKVDEGT</sequence>
<dbReference type="EMBL" id="CM023481">
    <property type="protein sequence ID" value="KAH6946980.1"/>
    <property type="molecule type" value="Genomic_DNA"/>
</dbReference>
<keyword evidence="2" id="KW-1185">Reference proteome</keyword>